<sequence length="122" mass="13998">MNILNNYKVQFGIKKFFNDDFEFISTVNDSLSAFIWGADSVSRANQLLDSANRALSNPNPNSTTTYPAQSMMLVVIKKTTTRIYDEMDNYENPNHTPDFELPTSDFKVIVEAWRDYLVSRGK</sequence>
<comment type="caution">
    <text evidence="1">The sequence shown here is derived from an EMBL/GenBank/DDBJ whole genome shotgun (WGS) entry which is preliminary data.</text>
</comment>
<evidence type="ECO:0000313" key="1">
    <source>
        <dbReference type="EMBL" id="PPZ90483.1"/>
    </source>
</evidence>
<dbReference type="RefSeq" id="WP_104794561.1">
    <property type="nucleotide sequence ID" value="NZ_PTPZ01000012.1"/>
</dbReference>
<gene>
    <name evidence="1" type="ORF">C3729_13040</name>
</gene>
<name>A0A2S7I1P9_9FLAO</name>
<protein>
    <submittedName>
        <fullName evidence="1">Uncharacterized protein</fullName>
    </submittedName>
</protein>
<accession>A0A2S7I1P9</accession>
<proteinExistence type="predicted"/>
<dbReference type="EMBL" id="PTPZ01000012">
    <property type="protein sequence ID" value="PPZ90483.1"/>
    <property type="molecule type" value="Genomic_DNA"/>
</dbReference>
<evidence type="ECO:0000313" key="2">
    <source>
        <dbReference type="Proteomes" id="UP000238565"/>
    </source>
</evidence>
<organism evidence="1 2">
    <name type="scientific">Cloacibacterium normanense</name>
    <dbReference type="NCBI Taxonomy" id="237258"/>
    <lineage>
        <taxon>Bacteria</taxon>
        <taxon>Pseudomonadati</taxon>
        <taxon>Bacteroidota</taxon>
        <taxon>Flavobacteriia</taxon>
        <taxon>Flavobacteriales</taxon>
        <taxon>Weeksellaceae</taxon>
    </lineage>
</organism>
<dbReference type="AlphaFoldDB" id="A0A2S7I1P9"/>
<dbReference type="Proteomes" id="UP000238565">
    <property type="component" value="Unassembled WGS sequence"/>
</dbReference>
<reference evidence="1 2" key="1">
    <citation type="submission" date="2018-02" db="EMBL/GenBank/DDBJ databases">
        <title>Draft genome sequence of bacterial isolates from marine environment.</title>
        <authorList>
            <person name="Singh S.K."/>
            <person name="Hill R."/>
            <person name="Major S."/>
            <person name="Cai H."/>
            <person name="Li Y."/>
        </authorList>
    </citation>
    <scope>NUCLEOTIDE SEQUENCE [LARGE SCALE GENOMIC DNA]</scope>
    <source>
        <strain evidence="1 2">IMET F</strain>
    </source>
</reference>